<keyword evidence="2" id="KW-1185">Reference proteome</keyword>
<name>A0A371YWH8_9PROT</name>
<proteinExistence type="predicted"/>
<dbReference type="Proteomes" id="UP000262371">
    <property type="component" value="Unassembled WGS sequence"/>
</dbReference>
<evidence type="ECO:0000313" key="2">
    <source>
        <dbReference type="Proteomes" id="UP000262371"/>
    </source>
</evidence>
<reference evidence="1 2" key="1">
    <citation type="submission" date="2018-08" db="EMBL/GenBank/DDBJ databases">
        <title>Komagataeibacter sp. AV 382.</title>
        <authorList>
            <person name="Skraban J."/>
            <person name="Trcek J."/>
        </authorList>
    </citation>
    <scope>NUCLEOTIDE SEQUENCE [LARGE SCALE GENOMIC DNA]</scope>
    <source>
        <strain evidence="1 2">AV 382</strain>
    </source>
</reference>
<organism evidence="1 2">
    <name type="scientific">Komagataeibacter melaceti</name>
    <dbReference type="NCBI Taxonomy" id="2766577"/>
    <lineage>
        <taxon>Bacteria</taxon>
        <taxon>Pseudomonadati</taxon>
        <taxon>Pseudomonadota</taxon>
        <taxon>Alphaproteobacteria</taxon>
        <taxon>Acetobacterales</taxon>
        <taxon>Acetobacteraceae</taxon>
        <taxon>Komagataeibacter</taxon>
    </lineage>
</organism>
<evidence type="ECO:0008006" key="3">
    <source>
        <dbReference type="Google" id="ProtNLM"/>
    </source>
</evidence>
<comment type="caution">
    <text evidence="1">The sequence shown here is derived from an EMBL/GenBank/DDBJ whole genome shotgun (WGS) entry which is preliminary data.</text>
</comment>
<accession>A0A371YWH8</accession>
<gene>
    <name evidence="1" type="ORF">DY926_15835</name>
</gene>
<protein>
    <recommendedName>
        <fullName evidence="3">Transposase DDE domain-containing protein</fullName>
    </recommendedName>
</protein>
<dbReference type="AlphaFoldDB" id="A0A371YWH8"/>
<dbReference type="OrthoDB" id="9798237at2"/>
<dbReference type="EMBL" id="QUWV01000192">
    <property type="protein sequence ID" value="RFD18590.1"/>
    <property type="molecule type" value="Genomic_DNA"/>
</dbReference>
<evidence type="ECO:0000313" key="1">
    <source>
        <dbReference type="EMBL" id="RFD18590.1"/>
    </source>
</evidence>
<sequence>MLIKARQIAAVIPSRRNRYNPRKPRFSLYRKRNETERFFARLRLFRGIATRYDKTS</sequence>